<feature type="chain" id="PRO_5022189560" description="L-ascorbate oxidase" evidence="5">
    <location>
        <begin position="25"/>
        <end position="636"/>
    </location>
</feature>
<evidence type="ECO:0000259" key="7">
    <source>
        <dbReference type="Pfam" id="PF07731"/>
    </source>
</evidence>
<keyword evidence="10" id="KW-1185">Reference proteome</keyword>
<dbReference type="InterPro" id="IPR033138">
    <property type="entry name" value="Cu_oxidase_CS"/>
</dbReference>
<feature type="signal peptide" evidence="5">
    <location>
        <begin position="1"/>
        <end position="24"/>
    </location>
</feature>
<dbReference type="InterPro" id="IPR002355">
    <property type="entry name" value="Cu_oxidase_Cu_BS"/>
</dbReference>
<dbReference type="Proteomes" id="UP000319160">
    <property type="component" value="Unassembled WGS sequence"/>
</dbReference>
<dbReference type="OrthoDB" id="2121828at2759"/>
<dbReference type="InterPro" id="IPR001117">
    <property type="entry name" value="Cu-oxidase_2nd"/>
</dbReference>
<dbReference type="Gene3D" id="2.60.40.420">
    <property type="entry name" value="Cupredoxins - blue copper proteins"/>
    <property type="match status" value="3"/>
</dbReference>
<protein>
    <recommendedName>
        <fullName evidence="11">L-ascorbate oxidase</fullName>
    </recommendedName>
</protein>
<keyword evidence="3" id="KW-0560">Oxidoreductase</keyword>
<dbReference type="Pfam" id="PF07732">
    <property type="entry name" value="Cu-oxidase_3"/>
    <property type="match status" value="1"/>
</dbReference>
<dbReference type="GO" id="GO:0016491">
    <property type="term" value="F:oxidoreductase activity"/>
    <property type="evidence" value="ECO:0007669"/>
    <property type="project" value="UniProtKB-KW"/>
</dbReference>
<evidence type="ECO:0000256" key="4">
    <source>
        <dbReference type="ARBA" id="ARBA00023008"/>
    </source>
</evidence>
<dbReference type="SUPFAM" id="SSF49503">
    <property type="entry name" value="Cupredoxins"/>
    <property type="match status" value="3"/>
</dbReference>
<gene>
    <name evidence="9" type="ORF">FHL15_003105</name>
</gene>
<dbReference type="Pfam" id="PF07731">
    <property type="entry name" value="Cu-oxidase_2"/>
    <property type="match status" value="1"/>
</dbReference>
<evidence type="ECO:0000256" key="1">
    <source>
        <dbReference type="ARBA" id="ARBA00010609"/>
    </source>
</evidence>
<dbReference type="AlphaFoldDB" id="A0A553I6Z2"/>
<dbReference type="CDD" id="cd13873">
    <property type="entry name" value="CuRO_2_AAO_like_2"/>
    <property type="match status" value="1"/>
</dbReference>
<keyword evidence="2" id="KW-0479">Metal-binding</keyword>
<feature type="domain" description="Plastocyanin-like" evidence="7">
    <location>
        <begin position="454"/>
        <end position="593"/>
    </location>
</feature>
<evidence type="ECO:0000313" key="10">
    <source>
        <dbReference type="Proteomes" id="UP000319160"/>
    </source>
</evidence>
<accession>A0A553I6Z2</accession>
<dbReference type="InterPro" id="IPR008972">
    <property type="entry name" value="Cupredoxin"/>
</dbReference>
<dbReference type="InterPro" id="IPR011707">
    <property type="entry name" value="Cu-oxidase-like_N"/>
</dbReference>
<evidence type="ECO:0000256" key="3">
    <source>
        <dbReference type="ARBA" id="ARBA00023002"/>
    </source>
</evidence>
<evidence type="ECO:0000259" key="6">
    <source>
        <dbReference type="Pfam" id="PF00394"/>
    </source>
</evidence>
<sequence>MMTWPLRLLLLLVFHFKTLWTCSATSVAIHDESWQPEYAIYATQEDITVNCGHRLSVVLNGTYPGPTLYLKEGQTTWVRVYNHLPELNLTIHWHGLTMRTAPFSDGTPQVAQWPIAPGEFFDYEIHPEIGDAGTYFYHSHVGFQAMTAHGVLYVEDAGTPPYQWDEDVPVVMSDFYTKSDEEILSDLLGSPFVWPGEPDSLVFNDRSGTASFDDAPDDSCKPYIITVDPGKTYRFRFVGGTTISFVQIGIEGHTNLTVISADGYYTKPAQIDHIQLAGGQRFDVLITMKSEDELAAEGKDQYWIRYETRGRSPGLEGYALLQYTSSDSNSKHRRGTGVSRAYHADYGVLQQENKDVWQPKLPGKNPSSSPVSLPPDGTLTNWLEYTLEELSSQATFPPLSEVTRTLYVTVSEKVVDGKYEGGSVTGSLVWINNDLTWTEKEAASLQYKPYLIDAYTTGKTPDYEIAVNHMGWDPSMRAFPAQVGEVLDIVWLSNSGPSGVFEYHPMHAHGDHYWDLGAGDGTYDAVANEEHFKNYTPARRDTTLLYRYAERGGNDVTAGWRAWRVRVTDQNVGAWLMHCHILHHMVMGMQTAWVFGDAASILREIPEPYIAGYLDYGGSAYGNDSYDPLVLTYYDG</sequence>
<evidence type="ECO:0000256" key="5">
    <source>
        <dbReference type="SAM" id="SignalP"/>
    </source>
</evidence>
<evidence type="ECO:0008006" key="11">
    <source>
        <dbReference type="Google" id="ProtNLM"/>
    </source>
</evidence>
<comment type="similarity">
    <text evidence="1">Belongs to the multicopper oxidase family.</text>
</comment>
<feature type="domain" description="Plastocyanin-like" evidence="6">
    <location>
        <begin position="166"/>
        <end position="323"/>
    </location>
</feature>
<dbReference type="Pfam" id="PF00394">
    <property type="entry name" value="Cu-oxidase"/>
    <property type="match status" value="1"/>
</dbReference>
<dbReference type="PANTHER" id="PTHR11709:SF394">
    <property type="entry name" value="FI03373P-RELATED"/>
    <property type="match status" value="1"/>
</dbReference>
<dbReference type="GO" id="GO:0005507">
    <property type="term" value="F:copper ion binding"/>
    <property type="evidence" value="ECO:0007669"/>
    <property type="project" value="InterPro"/>
</dbReference>
<evidence type="ECO:0000259" key="8">
    <source>
        <dbReference type="Pfam" id="PF07732"/>
    </source>
</evidence>
<dbReference type="InterPro" id="IPR045087">
    <property type="entry name" value="Cu-oxidase_fam"/>
</dbReference>
<evidence type="ECO:0000313" key="9">
    <source>
        <dbReference type="EMBL" id="TRX95963.1"/>
    </source>
</evidence>
<keyword evidence="5" id="KW-0732">Signal</keyword>
<dbReference type="STRING" id="2512241.A0A553I6Z2"/>
<evidence type="ECO:0000256" key="2">
    <source>
        <dbReference type="ARBA" id="ARBA00022723"/>
    </source>
</evidence>
<dbReference type="PANTHER" id="PTHR11709">
    <property type="entry name" value="MULTI-COPPER OXIDASE"/>
    <property type="match status" value="1"/>
</dbReference>
<dbReference type="EMBL" id="VFLP01000013">
    <property type="protein sequence ID" value="TRX95963.1"/>
    <property type="molecule type" value="Genomic_DNA"/>
</dbReference>
<feature type="domain" description="Plastocyanin-like" evidence="8">
    <location>
        <begin position="43"/>
        <end position="157"/>
    </location>
</feature>
<reference evidence="10" key="1">
    <citation type="submission" date="2019-06" db="EMBL/GenBank/DDBJ databases">
        <title>Draft genome sequence of the griseofulvin-producing fungus Xylaria cubensis strain G536.</title>
        <authorList>
            <person name="Mead M.E."/>
            <person name="Raja H.A."/>
            <person name="Steenwyk J.L."/>
            <person name="Knowles S.L."/>
            <person name="Oberlies N.H."/>
            <person name="Rokas A."/>
        </authorList>
    </citation>
    <scope>NUCLEOTIDE SEQUENCE [LARGE SCALE GENOMIC DNA]</scope>
    <source>
        <strain evidence="10">G536</strain>
    </source>
</reference>
<comment type="caution">
    <text evidence="9">The sequence shown here is derived from an EMBL/GenBank/DDBJ whole genome shotgun (WGS) entry which is preliminary data.</text>
</comment>
<dbReference type="PROSITE" id="PS00079">
    <property type="entry name" value="MULTICOPPER_OXIDASE1"/>
    <property type="match status" value="1"/>
</dbReference>
<dbReference type="PROSITE" id="PS00080">
    <property type="entry name" value="MULTICOPPER_OXIDASE2"/>
    <property type="match status" value="1"/>
</dbReference>
<keyword evidence="4" id="KW-0186">Copper</keyword>
<name>A0A553I6Z2_9PEZI</name>
<dbReference type="InterPro" id="IPR011706">
    <property type="entry name" value="Cu-oxidase_C"/>
</dbReference>
<organism evidence="9 10">
    <name type="scientific">Xylaria flabelliformis</name>
    <dbReference type="NCBI Taxonomy" id="2512241"/>
    <lineage>
        <taxon>Eukaryota</taxon>
        <taxon>Fungi</taxon>
        <taxon>Dikarya</taxon>
        <taxon>Ascomycota</taxon>
        <taxon>Pezizomycotina</taxon>
        <taxon>Sordariomycetes</taxon>
        <taxon>Xylariomycetidae</taxon>
        <taxon>Xylariales</taxon>
        <taxon>Xylariaceae</taxon>
        <taxon>Xylaria</taxon>
    </lineage>
</organism>
<proteinExistence type="inferred from homology"/>